<dbReference type="Proteomes" id="UP000215335">
    <property type="component" value="Unassembled WGS sequence"/>
</dbReference>
<keyword evidence="2" id="KW-1185">Reference proteome</keyword>
<proteinExistence type="predicted"/>
<gene>
    <name evidence="1" type="ORF">TSAR_001235</name>
</gene>
<accession>A0A232FGN4</accession>
<organism evidence="1 2">
    <name type="scientific">Trichomalopsis sarcophagae</name>
    <dbReference type="NCBI Taxonomy" id="543379"/>
    <lineage>
        <taxon>Eukaryota</taxon>
        <taxon>Metazoa</taxon>
        <taxon>Ecdysozoa</taxon>
        <taxon>Arthropoda</taxon>
        <taxon>Hexapoda</taxon>
        <taxon>Insecta</taxon>
        <taxon>Pterygota</taxon>
        <taxon>Neoptera</taxon>
        <taxon>Endopterygota</taxon>
        <taxon>Hymenoptera</taxon>
        <taxon>Apocrita</taxon>
        <taxon>Proctotrupomorpha</taxon>
        <taxon>Chalcidoidea</taxon>
        <taxon>Pteromalidae</taxon>
        <taxon>Pteromalinae</taxon>
        <taxon>Trichomalopsis</taxon>
    </lineage>
</organism>
<reference evidence="1 2" key="1">
    <citation type="journal article" date="2017" name="Curr. Biol.">
        <title>The Evolution of Venom by Co-option of Single-Copy Genes.</title>
        <authorList>
            <person name="Martinson E.O."/>
            <person name="Mrinalini"/>
            <person name="Kelkar Y.D."/>
            <person name="Chang C.H."/>
            <person name="Werren J.H."/>
        </authorList>
    </citation>
    <scope>NUCLEOTIDE SEQUENCE [LARGE SCALE GENOMIC DNA]</scope>
    <source>
        <strain evidence="1 2">Alberta</strain>
        <tissue evidence="1">Whole body</tissue>
    </source>
</reference>
<name>A0A232FGN4_9HYME</name>
<evidence type="ECO:0000313" key="1">
    <source>
        <dbReference type="EMBL" id="OXU29599.1"/>
    </source>
</evidence>
<protein>
    <submittedName>
        <fullName evidence="1">Uncharacterized protein</fullName>
    </submittedName>
</protein>
<comment type="caution">
    <text evidence="1">The sequence shown here is derived from an EMBL/GenBank/DDBJ whole genome shotgun (WGS) entry which is preliminary data.</text>
</comment>
<dbReference type="AlphaFoldDB" id="A0A232FGN4"/>
<evidence type="ECO:0000313" key="2">
    <source>
        <dbReference type="Proteomes" id="UP000215335"/>
    </source>
</evidence>
<dbReference type="EMBL" id="NNAY01000269">
    <property type="protein sequence ID" value="OXU29599.1"/>
    <property type="molecule type" value="Genomic_DNA"/>
</dbReference>
<sequence>MVRHRKMFQTKVVEVKGGQLLVPTTLRLNLFFEGHFKVKINF</sequence>